<dbReference type="InterPro" id="IPR001781">
    <property type="entry name" value="Znf_LIM"/>
</dbReference>
<feature type="region of interest" description="Disordered" evidence="6">
    <location>
        <begin position="49"/>
        <end position="345"/>
    </location>
</feature>
<dbReference type="CDD" id="cd08368">
    <property type="entry name" value="LIM"/>
    <property type="match status" value="1"/>
</dbReference>
<accession>A0A015IHE3</accession>
<feature type="compositionally biased region" description="Polar residues" evidence="6">
    <location>
        <begin position="322"/>
        <end position="341"/>
    </location>
</feature>
<dbReference type="Proteomes" id="UP000022910">
    <property type="component" value="Unassembled WGS sequence"/>
</dbReference>
<feature type="domain" description="LIM zinc-binding" evidence="7">
    <location>
        <begin position="505"/>
        <end position="563"/>
    </location>
</feature>
<dbReference type="STRING" id="1432141.A0A015IHE3"/>
<feature type="compositionally biased region" description="Basic and acidic residues" evidence="6">
    <location>
        <begin position="274"/>
        <end position="284"/>
    </location>
</feature>
<dbReference type="Gene3D" id="2.10.110.10">
    <property type="entry name" value="Cysteine Rich Protein"/>
    <property type="match status" value="3"/>
</dbReference>
<feature type="compositionally biased region" description="Polar residues" evidence="6">
    <location>
        <begin position="206"/>
        <end position="220"/>
    </location>
</feature>
<dbReference type="PANTHER" id="PTHR24205">
    <property type="entry name" value="FOUR AND A HALF LIM DOMAINS PROTEIN"/>
    <property type="match status" value="1"/>
</dbReference>
<name>A0A015IHE3_RHIIW</name>
<evidence type="ECO:0000256" key="1">
    <source>
        <dbReference type="ARBA" id="ARBA00022723"/>
    </source>
</evidence>
<feature type="compositionally biased region" description="Polar residues" evidence="6">
    <location>
        <begin position="53"/>
        <end position="63"/>
    </location>
</feature>
<keyword evidence="1 5" id="KW-0479">Metal-binding</keyword>
<evidence type="ECO:0000256" key="3">
    <source>
        <dbReference type="ARBA" id="ARBA00022833"/>
    </source>
</evidence>
<keyword evidence="3 5" id="KW-0862">Zinc</keyword>
<evidence type="ECO:0000259" key="7">
    <source>
        <dbReference type="PROSITE" id="PS50023"/>
    </source>
</evidence>
<keyword evidence="9" id="KW-1185">Reference proteome</keyword>
<feature type="compositionally biased region" description="Low complexity" evidence="6">
    <location>
        <begin position="86"/>
        <end position="121"/>
    </location>
</feature>
<feature type="compositionally biased region" description="Polar residues" evidence="6">
    <location>
        <begin position="150"/>
        <end position="162"/>
    </location>
</feature>
<dbReference type="AlphaFoldDB" id="A0A015IHE3"/>
<dbReference type="PROSITE" id="PS50023">
    <property type="entry name" value="LIM_DOMAIN_2"/>
    <property type="match status" value="3"/>
</dbReference>
<reference evidence="8 9" key="1">
    <citation type="submission" date="2014-02" db="EMBL/GenBank/DDBJ databases">
        <title>Single nucleus genome sequencing reveals high similarity among nuclei of an endomycorrhizal fungus.</title>
        <authorList>
            <person name="Lin K."/>
            <person name="Geurts R."/>
            <person name="Zhang Z."/>
            <person name="Limpens E."/>
            <person name="Saunders D.G."/>
            <person name="Mu D."/>
            <person name="Pang E."/>
            <person name="Cao H."/>
            <person name="Cha H."/>
            <person name="Lin T."/>
            <person name="Zhou Q."/>
            <person name="Shang Y."/>
            <person name="Li Y."/>
            <person name="Ivanov S."/>
            <person name="Sharma T."/>
            <person name="Velzen R.V."/>
            <person name="Ruijter N.D."/>
            <person name="Aanen D.K."/>
            <person name="Win J."/>
            <person name="Kamoun S."/>
            <person name="Bisseling T."/>
            <person name="Huang S."/>
        </authorList>
    </citation>
    <scope>NUCLEOTIDE SEQUENCE [LARGE SCALE GENOMIC DNA]</scope>
    <source>
        <strain evidence="9">DAOM197198w</strain>
    </source>
</reference>
<evidence type="ECO:0000256" key="5">
    <source>
        <dbReference type="PROSITE-ProRule" id="PRU00125"/>
    </source>
</evidence>
<dbReference type="EMBL" id="JEMT01027657">
    <property type="protein sequence ID" value="EXX56597.1"/>
    <property type="molecule type" value="Genomic_DNA"/>
</dbReference>
<feature type="compositionally biased region" description="Low complexity" evidence="6">
    <location>
        <begin position="137"/>
        <end position="149"/>
    </location>
</feature>
<organism evidence="8 9">
    <name type="scientific">Rhizophagus irregularis (strain DAOM 197198w)</name>
    <name type="common">Glomus intraradices</name>
    <dbReference type="NCBI Taxonomy" id="1432141"/>
    <lineage>
        <taxon>Eukaryota</taxon>
        <taxon>Fungi</taxon>
        <taxon>Fungi incertae sedis</taxon>
        <taxon>Mucoromycota</taxon>
        <taxon>Glomeromycotina</taxon>
        <taxon>Glomeromycetes</taxon>
        <taxon>Glomerales</taxon>
        <taxon>Glomeraceae</taxon>
        <taxon>Rhizophagus</taxon>
    </lineage>
</organism>
<dbReference type="OrthoDB" id="1112565at2759"/>
<gene>
    <name evidence="8" type="ORF">RirG_214650</name>
</gene>
<feature type="domain" description="LIM zinc-binding" evidence="7">
    <location>
        <begin position="379"/>
        <end position="440"/>
    </location>
</feature>
<dbReference type="GO" id="GO:0003712">
    <property type="term" value="F:transcription coregulator activity"/>
    <property type="evidence" value="ECO:0007669"/>
    <property type="project" value="TreeGrafter"/>
</dbReference>
<dbReference type="PANTHER" id="PTHR24205:SF16">
    <property type="entry name" value="GH01042P-RELATED"/>
    <property type="match status" value="1"/>
</dbReference>
<dbReference type="GO" id="GO:0005634">
    <property type="term" value="C:nucleus"/>
    <property type="evidence" value="ECO:0007669"/>
    <property type="project" value="TreeGrafter"/>
</dbReference>
<evidence type="ECO:0000256" key="6">
    <source>
        <dbReference type="SAM" id="MobiDB-lite"/>
    </source>
</evidence>
<feature type="compositionally biased region" description="Basic and acidic residues" evidence="6">
    <location>
        <begin position="194"/>
        <end position="203"/>
    </location>
</feature>
<dbReference type="Pfam" id="PF00412">
    <property type="entry name" value="LIM"/>
    <property type="match status" value="3"/>
</dbReference>
<dbReference type="SMART" id="SM00132">
    <property type="entry name" value="LIM"/>
    <property type="match status" value="3"/>
</dbReference>
<feature type="domain" description="LIM zinc-binding" evidence="7">
    <location>
        <begin position="441"/>
        <end position="504"/>
    </location>
</feature>
<dbReference type="PROSITE" id="PS00478">
    <property type="entry name" value="LIM_DOMAIN_1"/>
    <property type="match status" value="2"/>
</dbReference>
<feature type="compositionally biased region" description="Polar residues" evidence="6">
    <location>
        <begin position="285"/>
        <end position="307"/>
    </location>
</feature>
<comment type="caution">
    <text evidence="8">The sequence shown here is derived from an EMBL/GenBank/DDBJ whole genome shotgun (WGS) entry which is preliminary data.</text>
</comment>
<evidence type="ECO:0000313" key="8">
    <source>
        <dbReference type="EMBL" id="EXX56597.1"/>
    </source>
</evidence>
<sequence>MDVQQDTRISQLLPSVKCSDCGEMVEFRRLGEHICQAAPAVPALPSAYRKPTIKNQTPSSRQVDNILRPNLNPLSVSDNSYDVGRSPYDTSPSPTDSGYSGYSGSKYTSPPSSTSSPKGPTNFLQKYEQMTGKQINSSSQSPRSSPTSPIDNNQEYYNNGYPTTPKRFDRPQDNFNNINGNDYPYGQGYPSDRGILDPRKFPNNDRYIQQQPFDENNNRYNMDDPYRTGKPRVPNDPYVQRPDDRYMRNQNPNDRYNDYMRGPPPPSSNQPYLRDFDPSRKPTYDRQNGQSPYNYDSSRQSPRNISQEKVGPQPPFSKPYVPQSSQGRYDQGSRSNTSDSYEGNKVDDLMNDLMREMDSMQIPPNSFELDEPRSKNGRDICAYCKTEIVSQATTMWALGKTWHSDHLLCAHCRKPIDPNVGHVEREGNVYCPNDFTDLFLPKCRRCNLPVEKEAVSASDGKLEGKWHVKCFGCHTCYKSFPDKSFYVFENAPYCRRHYHKLNNSLCKTCDEPIEGPCVQTVEGWRYHPSCFVCLECQTPLTNIYYSFDNKQYCETHIMEIKRIRKIRPERRQTIFRNI</sequence>
<evidence type="ECO:0000313" key="9">
    <source>
        <dbReference type="Proteomes" id="UP000022910"/>
    </source>
</evidence>
<evidence type="ECO:0000256" key="2">
    <source>
        <dbReference type="ARBA" id="ARBA00022737"/>
    </source>
</evidence>
<dbReference type="GO" id="GO:0046872">
    <property type="term" value="F:metal ion binding"/>
    <property type="evidence" value="ECO:0007669"/>
    <property type="project" value="UniProtKB-KW"/>
</dbReference>
<proteinExistence type="predicted"/>
<protein>
    <submittedName>
        <fullName evidence="8">Pxl1p</fullName>
    </submittedName>
</protein>
<keyword evidence="2" id="KW-0677">Repeat</keyword>
<evidence type="ECO:0000256" key="4">
    <source>
        <dbReference type="ARBA" id="ARBA00023038"/>
    </source>
</evidence>
<keyword evidence="4 5" id="KW-0440">LIM domain</keyword>
<dbReference type="SUPFAM" id="SSF57716">
    <property type="entry name" value="Glucocorticoid receptor-like (DNA-binding domain)"/>
    <property type="match status" value="2"/>
</dbReference>